<dbReference type="PANTHER" id="PTHR43081:SF1">
    <property type="entry name" value="ADENYLATE CYCLASE, TERMINAL-DIFFERENTIATION SPECIFIC"/>
    <property type="match status" value="1"/>
</dbReference>
<accession>A0ABS6AS87</accession>
<comment type="similarity">
    <text evidence="1">Belongs to the adenylyl cyclase class-3 family.</text>
</comment>
<feature type="domain" description="Guanylate cyclase" evidence="2">
    <location>
        <begin position="174"/>
        <end position="291"/>
    </location>
</feature>
<dbReference type="Proteomes" id="UP000733379">
    <property type="component" value="Unassembled WGS sequence"/>
</dbReference>
<dbReference type="PANTHER" id="PTHR43081">
    <property type="entry name" value="ADENYLATE CYCLASE, TERMINAL-DIFFERENTIATION SPECIFIC-RELATED"/>
    <property type="match status" value="1"/>
</dbReference>
<evidence type="ECO:0000313" key="4">
    <source>
        <dbReference type="Proteomes" id="UP000733379"/>
    </source>
</evidence>
<proteinExistence type="inferred from homology"/>
<evidence type="ECO:0000259" key="2">
    <source>
        <dbReference type="PROSITE" id="PS50125"/>
    </source>
</evidence>
<dbReference type="Gene3D" id="3.30.70.1230">
    <property type="entry name" value="Nucleotide cyclase"/>
    <property type="match status" value="1"/>
</dbReference>
<comment type="caution">
    <text evidence="3">The sequence shown here is derived from an EMBL/GenBank/DDBJ whole genome shotgun (WGS) entry which is preliminary data.</text>
</comment>
<dbReference type="PROSITE" id="PS50125">
    <property type="entry name" value="GUANYLATE_CYCLASE_2"/>
    <property type="match status" value="1"/>
</dbReference>
<keyword evidence="4" id="KW-1185">Reference proteome</keyword>
<protein>
    <submittedName>
        <fullName evidence="3">Adenylate/guanylate cyclase domain-containing protein</fullName>
    </submittedName>
</protein>
<reference evidence="3 4" key="1">
    <citation type="submission" date="2021-06" db="EMBL/GenBank/DDBJ databases">
        <title>Actinomycetes sequencing.</title>
        <authorList>
            <person name="Shan Q."/>
        </authorList>
    </citation>
    <scope>NUCLEOTIDE SEQUENCE [LARGE SCALE GENOMIC DNA]</scope>
    <source>
        <strain evidence="3 4">NEAU-G5</strain>
    </source>
</reference>
<dbReference type="InterPro" id="IPR001054">
    <property type="entry name" value="A/G_cyclase"/>
</dbReference>
<dbReference type="InterPro" id="IPR029787">
    <property type="entry name" value="Nucleotide_cyclase"/>
</dbReference>
<dbReference type="SUPFAM" id="SSF55073">
    <property type="entry name" value="Nucleotide cyclase"/>
    <property type="match status" value="1"/>
</dbReference>
<dbReference type="RefSeq" id="WP_215915015.1">
    <property type="nucleotide sequence ID" value="NZ_JAHKNI010000001.1"/>
</dbReference>
<evidence type="ECO:0000256" key="1">
    <source>
        <dbReference type="ARBA" id="ARBA00005381"/>
    </source>
</evidence>
<sequence length="350" mass="38469">MDQAELSRLMQSVVEPYLLGGPRKYSRADLRRHAEVPRDVSRRLWVSLGFAADPDDAAIEYAEGDLTALRDFHSLEALATDDARKQSAAVRTMGQSMARLAEWQVDLVVEEIANRIESITAQDPGADTEVVAREATEEVVTTLQRLQAYAWRRHLAAALERALGGPADITRELAVGFADMVGYTRLTRHLIAEELSELLETFEAVTTAAITANGGWVIKNVGDEVMFAAETAAVGARIGLDIQRDAAAQTRRGESDATTMPELRVGLAYGVVLQRFGDLYGSTVNVAARLTGVARPRTVLIDDGAAAQLAGEPEFAMRHLRSVHVRGIDRLRSHVLRRATDHTEDVEYYY</sequence>
<gene>
    <name evidence="3" type="ORF">KO481_00975</name>
</gene>
<dbReference type="Pfam" id="PF00211">
    <property type="entry name" value="Guanylate_cyc"/>
    <property type="match status" value="1"/>
</dbReference>
<dbReference type="EMBL" id="JAHKNI010000001">
    <property type="protein sequence ID" value="MBU3060101.1"/>
    <property type="molecule type" value="Genomic_DNA"/>
</dbReference>
<name>A0ABS6AS87_9NOCA</name>
<dbReference type="InterPro" id="IPR050697">
    <property type="entry name" value="Adenylyl/Guanylyl_Cyclase_3/4"/>
</dbReference>
<organism evidence="3 4">
    <name type="scientific">Nocardia albiluteola</name>
    <dbReference type="NCBI Taxonomy" id="2842303"/>
    <lineage>
        <taxon>Bacteria</taxon>
        <taxon>Bacillati</taxon>
        <taxon>Actinomycetota</taxon>
        <taxon>Actinomycetes</taxon>
        <taxon>Mycobacteriales</taxon>
        <taxon>Nocardiaceae</taxon>
        <taxon>Nocardia</taxon>
    </lineage>
</organism>
<dbReference type="SMART" id="SM00044">
    <property type="entry name" value="CYCc"/>
    <property type="match status" value="1"/>
</dbReference>
<evidence type="ECO:0000313" key="3">
    <source>
        <dbReference type="EMBL" id="MBU3060101.1"/>
    </source>
</evidence>
<dbReference type="CDD" id="cd07302">
    <property type="entry name" value="CHD"/>
    <property type="match status" value="1"/>
</dbReference>